<dbReference type="GO" id="GO:0006099">
    <property type="term" value="P:tricarboxylic acid cycle"/>
    <property type="evidence" value="ECO:0007669"/>
    <property type="project" value="UniProtKB-UniPathway"/>
</dbReference>
<dbReference type="EC" id="2.3.3.16" evidence="3"/>
<dbReference type="EMBL" id="NSKB01000002">
    <property type="protein sequence ID" value="PAU78377.1"/>
    <property type="molecule type" value="Genomic_DNA"/>
</dbReference>
<dbReference type="InterPro" id="IPR016142">
    <property type="entry name" value="Citrate_synth-like_lrg_a-sub"/>
</dbReference>
<dbReference type="InterPro" id="IPR016143">
    <property type="entry name" value="Citrate_synth-like_sm_a-sub"/>
</dbReference>
<comment type="similarity">
    <text evidence="2">Belongs to the citrate synthase family.</text>
</comment>
<comment type="pathway">
    <text evidence="1">Carbohydrate metabolism; tricarboxylic acid cycle; isocitrate from oxaloacetate: step 1/2.</text>
</comment>
<keyword evidence="6" id="KW-1185">Reference proteome</keyword>
<protein>
    <recommendedName>
        <fullName evidence="3">citrate synthase (unknown stereospecificity)</fullName>
        <ecNumber evidence="3">2.3.3.16</ecNumber>
    </recommendedName>
</protein>
<dbReference type="Gene3D" id="1.10.580.10">
    <property type="entry name" value="Citrate Synthase, domain 1"/>
    <property type="match status" value="1"/>
</dbReference>
<dbReference type="GO" id="GO:0005975">
    <property type="term" value="P:carbohydrate metabolic process"/>
    <property type="evidence" value="ECO:0007669"/>
    <property type="project" value="TreeGrafter"/>
</dbReference>
<sequence>MLIGKPGTPTTAIATADADSIEIRGRDLCTDLMGRLSYTEFFFLLVTGYEPTEDQRYFLDVLLLSIAEHGLTPTVQAARMTQDAAPDSLQSALAAGILGCGTVVLGTSEQCAELLNRAAAEVAGGQDPEKVVETHVRALFDAGAKLPGFGHPLHRPLDPRTQRILSLVEERGVGQIHVDLAQRFPAAVERVYGKPLPMNVSMAIAAVMLDLGFPASMVKAIPLLARTGGILAHLAEEQTNPIGFLMASHGEAAISYQHDTQEKGA</sequence>
<gene>
    <name evidence="5" type="ORF">CK498_06625</name>
</gene>
<comment type="caution">
    <text evidence="5">The sequence shown here is derived from an EMBL/GenBank/DDBJ whole genome shotgun (WGS) entry which is preliminary data.</text>
</comment>
<dbReference type="Proteomes" id="UP000217771">
    <property type="component" value="Unassembled WGS sequence"/>
</dbReference>
<name>A0A2A2F157_9GAMM</name>
<dbReference type="CDD" id="cd06100">
    <property type="entry name" value="CCL_ACL-C"/>
    <property type="match status" value="1"/>
</dbReference>
<dbReference type="UniPathway" id="UPA00223">
    <property type="reaction ID" value="UER00717"/>
</dbReference>
<dbReference type="PANTHER" id="PTHR11739:SF4">
    <property type="entry name" value="CITRATE SYNTHASE, PEROXISOMAL"/>
    <property type="match status" value="1"/>
</dbReference>
<evidence type="ECO:0000256" key="2">
    <source>
        <dbReference type="ARBA" id="ARBA00010566"/>
    </source>
</evidence>
<dbReference type="SUPFAM" id="SSF48256">
    <property type="entry name" value="Citrate synthase"/>
    <property type="match status" value="1"/>
</dbReference>
<dbReference type="Gene3D" id="1.10.230.10">
    <property type="entry name" value="Cytochrome P450-Terp, domain 2"/>
    <property type="match status" value="1"/>
</dbReference>
<accession>A0A2A2F157</accession>
<evidence type="ECO:0000256" key="3">
    <source>
        <dbReference type="ARBA" id="ARBA00012972"/>
    </source>
</evidence>
<dbReference type="GO" id="GO:0016829">
    <property type="term" value="F:lyase activity"/>
    <property type="evidence" value="ECO:0007669"/>
    <property type="project" value="UniProtKB-KW"/>
</dbReference>
<organism evidence="5 6">
    <name type="scientific">Halomonas salipaludis</name>
    <dbReference type="NCBI Taxonomy" id="2032625"/>
    <lineage>
        <taxon>Bacteria</taxon>
        <taxon>Pseudomonadati</taxon>
        <taxon>Pseudomonadota</taxon>
        <taxon>Gammaproteobacteria</taxon>
        <taxon>Oceanospirillales</taxon>
        <taxon>Halomonadaceae</taxon>
        <taxon>Halomonas</taxon>
    </lineage>
</organism>
<dbReference type="NCBIfam" id="NF004868">
    <property type="entry name" value="PRK06224.1-5"/>
    <property type="match status" value="1"/>
</dbReference>
<evidence type="ECO:0000256" key="4">
    <source>
        <dbReference type="ARBA" id="ARBA00022679"/>
    </source>
</evidence>
<dbReference type="GO" id="GO:0005829">
    <property type="term" value="C:cytosol"/>
    <property type="evidence" value="ECO:0007669"/>
    <property type="project" value="TreeGrafter"/>
</dbReference>
<reference evidence="5 6" key="1">
    <citation type="submission" date="2017-08" db="EMBL/GenBank/DDBJ databases">
        <title>Halomonas alkalisoli sp. nov., isolated from saline alkaline soil.</title>
        <authorList>
            <person name="Wang D."/>
            <person name="Zhang G."/>
        </authorList>
    </citation>
    <scope>NUCLEOTIDE SEQUENCE [LARGE SCALE GENOMIC DNA]</scope>
    <source>
        <strain evidence="5 6">WRN001</strain>
    </source>
</reference>
<evidence type="ECO:0000313" key="6">
    <source>
        <dbReference type="Proteomes" id="UP000217771"/>
    </source>
</evidence>
<dbReference type="OrthoDB" id="3284791at2"/>
<dbReference type="InterPro" id="IPR002020">
    <property type="entry name" value="Citrate_synthase"/>
</dbReference>
<dbReference type="AlphaFoldDB" id="A0A2A2F157"/>
<evidence type="ECO:0000256" key="1">
    <source>
        <dbReference type="ARBA" id="ARBA00004751"/>
    </source>
</evidence>
<dbReference type="Pfam" id="PF00285">
    <property type="entry name" value="Citrate_synt"/>
    <property type="match status" value="1"/>
</dbReference>
<dbReference type="PANTHER" id="PTHR11739">
    <property type="entry name" value="CITRATE SYNTHASE"/>
    <property type="match status" value="1"/>
</dbReference>
<keyword evidence="4" id="KW-0808">Transferase</keyword>
<dbReference type="RefSeq" id="WP_095620050.1">
    <property type="nucleotide sequence ID" value="NZ_NSKB01000002.1"/>
</dbReference>
<keyword evidence="5" id="KW-0456">Lyase</keyword>
<dbReference type="GO" id="GO:0036440">
    <property type="term" value="F:citrate synthase activity"/>
    <property type="evidence" value="ECO:0007669"/>
    <property type="project" value="UniProtKB-EC"/>
</dbReference>
<proteinExistence type="inferred from homology"/>
<evidence type="ECO:0000313" key="5">
    <source>
        <dbReference type="EMBL" id="PAU78377.1"/>
    </source>
</evidence>
<dbReference type="InterPro" id="IPR036969">
    <property type="entry name" value="Citrate_synthase_sf"/>
</dbReference>